<protein>
    <submittedName>
        <fullName evidence="2">Ribosomal protein L7Ae/L30e/S12e/Gadd45</fullName>
    </submittedName>
</protein>
<dbReference type="InterPro" id="IPR029064">
    <property type="entry name" value="Ribosomal_eL30-like_sf"/>
</dbReference>
<dbReference type="InterPro" id="IPR004038">
    <property type="entry name" value="Ribosomal_eL8/eL30/eS12/Gad45"/>
</dbReference>
<reference evidence="3" key="1">
    <citation type="submission" date="2015-07" db="EMBL/GenBank/DDBJ databases">
        <title>Complete Genome of Thermincola ferriacetica strain Z-0001T.</title>
        <authorList>
            <person name="Lusk B."/>
            <person name="Badalamenti J.P."/>
            <person name="Parameswaran P."/>
            <person name="Bond D.R."/>
            <person name="Torres C.I."/>
        </authorList>
    </citation>
    <scope>NUCLEOTIDE SEQUENCE [LARGE SCALE GENOMIC DNA]</scope>
    <source>
        <strain evidence="3">Z-0001</strain>
    </source>
</reference>
<organism evidence="2 3">
    <name type="scientific">Thermincola ferriacetica</name>
    <dbReference type="NCBI Taxonomy" id="281456"/>
    <lineage>
        <taxon>Bacteria</taxon>
        <taxon>Bacillati</taxon>
        <taxon>Bacillota</taxon>
        <taxon>Clostridia</taxon>
        <taxon>Eubacteriales</taxon>
        <taxon>Thermincolaceae</taxon>
        <taxon>Thermincola</taxon>
    </lineage>
</organism>
<keyword evidence="2" id="KW-0687">Ribonucleoprotein</keyword>
<name>A0A0L6W201_9FIRM</name>
<dbReference type="Proteomes" id="UP000037175">
    <property type="component" value="Unassembled WGS sequence"/>
</dbReference>
<dbReference type="AlphaFoldDB" id="A0A0L6W201"/>
<keyword evidence="2" id="KW-0689">Ribosomal protein</keyword>
<dbReference type="SUPFAM" id="SSF55315">
    <property type="entry name" value="L30e-like"/>
    <property type="match status" value="1"/>
</dbReference>
<sequence length="83" mass="8709">MPISGLESAKSKTVGTKQTLKALNKGLAKKVFVASDADQHVIKPVLQLCQEKGVEVVTVDSMKALGKACHIDVGCAVCAITEE</sequence>
<feature type="domain" description="Ribosomal protein eL8/eL30/eS12/Gadd45" evidence="1">
    <location>
        <begin position="13"/>
        <end position="83"/>
    </location>
</feature>
<accession>A0A0L6W201</accession>
<gene>
    <name evidence="2" type="ORF">Tfer_1928</name>
</gene>
<dbReference type="GO" id="GO:0005840">
    <property type="term" value="C:ribosome"/>
    <property type="evidence" value="ECO:0007669"/>
    <property type="project" value="UniProtKB-KW"/>
</dbReference>
<proteinExistence type="predicted"/>
<evidence type="ECO:0000313" key="3">
    <source>
        <dbReference type="Proteomes" id="UP000037175"/>
    </source>
</evidence>
<dbReference type="Pfam" id="PF01248">
    <property type="entry name" value="Ribosomal_L7Ae"/>
    <property type="match status" value="1"/>
</dbReference>
<evidence type="ECO:0000259" key="1">
    <source>
        <dbReference type="Pfam" id="PF01248"/>
    </source>
</evidence>
<comment type="caution">
    <text evidence="2">The sequence shown here is derived from an EMBL/GenBank/DDBJ whole genome shotgun (WGS) entry which is preliminary data.</text>
</comment>
<dbReference type="Gene3D" id="3.30.1330.30">
    <property type="match status" value="1"/>
</dbReference>
<evidence type="ECO:0000313" key="2">
    <source>
        <dbReference type="EMBL" id="KNZ69486.1"/>
    </source>
</evidence>
<dbReference type="EMBL" id="LGTE01000012">
    <property type="protein sequence ID" value="KNZ69486.1"/>
    <property type="molecule type" value="Genomic_DNA"/>
</dbReference>
<keyword evidence="3" id="KW-1185">Reference proteome</keyword>
<dbReference type="RefSeq" id="WP_013119202.1">
    <property type="nucleotide sequence ID" value="NZ_LGTE01000012.1"/>
</dbReference>